<keyword evidence="3" id="KW-1185">Reference proteome</keyword>
<sequence length="341" mass="39012">MQSSNQKNLDINTILSIIPYPPKVTPQDLIMNAGARLEKSGEISRIPNAFIAFRMDVCRELRVISDCRMNQPQLSLMCKASWDNQPEYVRNAYQHIAASAGILYKRMIQKRIQQGQNDKKVTLYEQTPFLDDEMKERLDSKDQFENLSFVNMTSSEMLARNTSRLTSNTASGHVLPNRIHQNENPNSTIEESSNLANFGQPEINSNITLPVDLRESCLEGSQSSYCDSSSGEINFVSMNSENVMKSTSFKSFDNGNYEFHFDNPFFSTSNNLTEPHQPDQREHHLINVFAMNNDVIENSHVHDKCDAENQITELYSKVKFLEQKLDSLMNFLNEKGIKMNE</sequence>
<reference evidence="2" key="1">
    <citation type="submission" date="2021-06" db="EMBL/GenBank/DDBJ databases">
        <authorList>
            <person name="Kallberg Y."/>
            <person name="Tangrot J."/>
            <person name="Rosling A."/>
        </authorList>
    </citation>
    <scope>NUCLEOTIDE SEQUENCE</scope>
    <source>
        <strain evidence="2">FL130A</strain>
    </source>
</reference>
<feature type="region of interest" description="Disordered" evidence="1">
    <location>
        <begin position="168"/>
        <end position="192"/>
    </location>
</feature>
<dbReference type="Gene3D" id="1.10.30.10">
    <property type="entry name" value="High mobility group box domain"/>
    <property type="match status" value="1"/>
</dbReference>
<evidence type="ECO:0000313" key="3">
    <source>
        <dbReference type="Proteomes" id="UP000789508"/>
    </source>
</evidence>
<name>A0A9N9I4A5_9GLOM</name>
<evidence type="ECO:0000313" key="2">
    <source>
        <dbReference type="EMBL" id="CAG8719847.1"/>
    </source>
</evidence>
<organism evidence="2 3">
    <name type="scientific">Ambispora leptoticha</name>
    <dbReference type="NCBI Taxonomy" id="144679"/>
    <lineage>
        <taxon>Eukaryota</taxon>
        <taxon>Fungi</taxon>
        <taxon>Fungi incertae sedis</taxon>
        <taxon>Mucoromycota</taxon>
        <taxon>Glomeromycotina</taxon>
        <taxon>Glomeromycetes</taxon>
        <taxon>Archaeosporales</taxon>
        <taxon>Ambisporaceae</taxon>
        <taxon>Ambispora</taxon>
    </lineage>
</organism>
<gene>
    <name evidence="2" type="ORF">ALEPTO_LOCUS12222</name>
</gene>
<proteinExistence type="predicted"/>
<protein>
    <submittedName>
        <fullName evidence="2">8655_t:CDS:1</fullName>
    </submittedName>
</protein>
<dbReference type="EMBL" id="CAJVPS010025769">
    <property type="protein sequence ID" value="CAG8719847.1"/>
    <property type="molecule type" value="Genomic_DNA"/>
</dbReference>
<dbReference type="Proteomes" id="UP000789508">
    <property type="component" value="Unassembled WGS sequence"/>
</dbReference>
<comment type="caution">
    <text evidence="2">The sequence shown here is derived from an EMBL/GenBank/DDBJ whole genome shotgun (WGS) entry which is preliminary data.</text>
</comment>
<dbReference type="InterPro" id="IPR036910">
    <property type="entry name" value="HMG_box_dom_sf"/>
</dbReference>
<accession>A0A9N9I4A5</accession>
<dbReference type="OrthoDB" id="10398099at2759"/>
<dbReference type="SUPFAM" id="SSF47095">
    <property type="entry name" value="HMG-box"/>
    <property type="match status" value="1"/>
</dbReference>
<feature type="compositionally biased region" description="Polar residues" evidence="1">
    <location>
        <begin position="182"/>
        <end position="192"/>
    </location>
</feature>
<evidence type="ECO:0000256" key="1">
    <source>
        <dbReference type="SAM" id="MobiDB-lite"/>
    </source>
</evidence>
<dbReference type="AlphaFoldDB" id="A0A9N9I4A5"/>